<dbReference type="EMBL" id="WKYP01000385">
    <property type="protein sequence ID" value="MSD82718.1"/>
    <property type="molecule type" value="Genomic_DNA"/>
</dbReference>
<dbReference type="InterPro" id="IPR013320">
    <property type="entry name" value="ConA-like_dom_sf"/>
</dbReference>
<dbReference type="InterPro" id="IPR011081">
    <property type="entry name" value="Big_4"/>
</dbReference>
<gene>
    <name evidence="2" type="ORF">GKG27_27730</name>
</gene>
<reference evidence="2" key="1">
    <citation type="journal article" date="2019" name="Nat. Med.">
        <title>A library of human gut bacterial isolates paired with longitudinal multiomics data enables mechanistic microbiome research.</title>
        <authorList>
            <person name="Poyet M."/>
            <person name="Groussin M."/>
            <person name="Gibbons S.M."/>
            <person name="Avila-Pacheco J."/>
            <person name="Jiang X."/>
            <person name="Kearney S.M."/>
            <person name="Perrotta A.R."/>
            <person name="Berdy B."/>
            <person name="Zhao S."/>
            <person name="Lieberman T.D."/>
            <person name="Swanson P.K."/>
            <person name="Smith M."/>
            <person name="Roesemann S."/>
            <person name="Alexander J.E."/>
            <person name="Rich S.A."/>
            <person name="Livny J."/>
            <person name="Vlamakis H."/>
            <person name="Clish C."/>
            <person name="Bullock K."/>
            <person name="Deik A."/>
            <person name="Scott J."/>
            <person name="Pierce K.A."/>
            <person name="Xavier R.J."/>
            <person name="Alm E.J."/>
        </authorList>
    </citation>
    <scope>NUCLEOTIDE SEQUENCE</scope>
    <source>
        <strain evidence="2">BIOML-A260</strain>
    </source>
</reference>
<organism evidence="2">
    <name type="scientific">Escherichia coli</name>
    <dbReference type="NCBI Taxonomy" id="562"/>
    <lineage>
        <taxon>Bacteria</taxon>
        <taxon>Pseudomonadati</taxon>
        <taxon>Pseudomonadota</taxon>
        <taxon>Gammaproteobacteria</taxon>
        <taxon>Enterobacterales</taxon>
        <taxon>Enterobacteriaceae</taxon>
        <taxon>Escherichia</taxon>
    </lineage>
</organism>
<sequence>SVLKADEYFLTANTKHGGIVSLTKAQYDAIRAADAKASDNADLKAEDVTVDKGSADMDITAKLPKTQQVTLANGYGTAKRDVMWDVSNVDTSKPGEYAVTGTVDTIGANKNHWKWTNAAGESKTDEDDLINSGANANNNWKQPGGFVDNETANKNRTLYSSTAITVTAKVTVTGETEPTDPDLLADFTFDDGDKTFDGGNATGATQGTATLADSKDGKAAKLSKNFWLNVTAKNGDALLKGKNDVTISYDVKPDVSGNTGWTFFAASNATKQEYGQEHYVGVLDKTTGITVERYNNNDGKRDSSGNVSYTKTNADWKHVDIVISGATAKLYFDSKLVAVNNNGQKLTDILGADGGVLQIGKANWVNGEYFSG</sequence>
<evidence type="ECO:0000259" key="1">
    <source>
        <dbReference type="Pfam" id="PF07532"/>
    </source>
</evidence>
<keyword evidence="2" id="KW-0378">Hydrolase</keyword>
<dbReference type="Pfam" id="PF13385">
    <property type="entry name" value="Laminin_G_3"/>
    <property type="match status" value="1"/>
</dbReference>
<feature type="non-terminal residue" evidence="2">
    <location>
        <position position="372"/>
    </location>
</feature>
<dbReference type="AlphaFoldDB" id="A0A6C9EIG8"/>
<name>A0A6C9EIG8_ECOLX</name>
<protein>
    <submittedName>
        <fullName evidence="2">Glycosyl hydrolase family 43</fullName>
    </submittedName>
</protein>
<feature type="domain" description="Bacterial Ig-like" evidence="1">
    <location>
        <begin position="48"/>
        <end position="104"/>
    </location>
</feature>
<feature type="non-terminal residue" evidence="2">
    <location>
        <position position="1"/>
    </location>
</feature>
<comment type="caution">
    <text evidence="2">The sequence shown here is derived from an EMBL/GenBank/DDBJ whole genome shotgun (WGS) entry which is preliminary data.</text>
</comment>
<dbReference type="GO" id="GO:0016787">
    <property type="term" value="F:hydrolase activity"/>
    <property type="evidence" value="ECO:0007669"/>
    <property type="project" value="UniProtKB-KW"/>
</dbReference>
<proteinExistence type="predicted"/>
<accession>A0A6C9EIG8</accession>
<dbReference type="Pfam" id="PF07532">
    <property type="entry name" value="Big_4"/>
    <property type="match status" value="1"/>
</dbReference>
<dbReference type="Gene3D" id="2.60.120.200">
    <property type="match status" value="1"/>
</dbReference>
<evidence type="ECO:0000313" key="2">
    <source>
        <dbReference type="EMBL" id="MSD82718.1"/>
    </source>
</evidence>
<dbReference type="SUPFAM" id="SSF49899">
    <property type="entry name" value="Concanavalin A-like lectins/glucanases"/>
    <property type="match status" value="1"/>
</dbReference>